<dbReference type="SMART" id="SM00487">
    <property type="entry name" value="DEXDc"/>
    <property type="match status" value="1"/>
</dbReference>
<feature type="domain" description="Helicase ATP-binding" evidence="6">
    <location>
        <begin position="14"/>
        <end position="195"/>
    </location>
</feature>
<feature type="region of interest" description="Disordered" evidence="5">
    <location>
        <begin position="344"/>
        <end position="367"/>
    </location>
</feature>
<dbReference type="Pfam" id="PF00270">
    <property type="entry name" value="DEAD"/>
    <property type="match status" value="1"/>
</dbReference>
<dbReference type="Pfam" id="PF08482">
    <property type="entry name" value="HrpB_C"/>
    <property type="match status" value="1"/>
</dbReference>
<dbReference type="EMBL" id="JADKMY010000001">
    <property type="protein sequence ID" value="MBF4552485.1"/>
    <property type="molecule type" value="Genomic_DNA"/>
</dbReference>
<proteinExistence type="predicted"/>
<dbReference type="PROSITE" id="PS51194">
    <property type="entry name" value="HELICASE_CTER"/>
    <property type="match status" value="1"/>
</dbReference>
<sequence length="873" mass="93866">MADLPFFAGKEAFLSALSQHRTAVVQAPPGTGKTTLAPIYTREFLRDQQFSQFSSTENQQDTAAQLTPRVLVTQPRRIAARAAATRLAELYGWNLGSTVGYTIRGELQTNAETEIEFMTSGVLLRRLLRDPDLPGVGAIIIDEIHERHVESDLIFGMLAQLRELREDLVVVAMSATVDAQRFATALNAPIVDVPNPIHPLEIHHSTSEHSIAQRDPLARPGATGSVEDFVFRRIVEALEATDSDSPSPGDLLAFVPTIRGTELLAERLNGHIIGNFHISALPLHGSLSPAAQSRVIAPVREFDAPTRRVIIATDVAESSLTVPGVRVVVDSCLSRVSRQDSSRGMSQLVTESASRASTIQRAGRAGREGPGQVFRCLTAEQWSHLSAFSPPAILTSDLTSALLDCAVWGAPGGVDLPLPDSFPELPARAATEALVRLGALTAPTDSHPFGQVTQLGTVLAGMPVDPHLARGGLLASRLVDVDLVAKVLFLLDATPDPSTPLIRQVKSLRSQDQGVRRMRRIVEQHRSRRALENLLPEISPDAARDFTAAMSTDTAIGLTVACCFPQLIARRVVAATGELTDRVLTVGGTGAQLSRELLATGQPSGNGGESQWCAVADIARAHTRDGTGARVRSAVWIPEEIAVWAGGGVEKKRTATYDPDTRKIKAREVRQLGAILMSQAPAQATKEEAHLAVREALAEHGASAIPMSQGASSLLKRVQFLHRQGVEGYPDVSGELPEEVSSFAAEDLVAGRTPDIAGLLRGVLPWNQPIDELAPEHVELPSGRRAKITYPPVDEAGPPVVATKLQDAFGLFSSPEIASVPVQFHLLSPAGRPLAVTDDLQSFWAGPYQGVRKDMRGRYPKHKWPEDPAAEFG</sequence>
<evidence type="ECO:0000256" key="3">
    <source>
        <dbReference type="ARBA" id="ARBA00022806"/>
    </source>
</evidence>
<dbReference type="PANTHER" id="PTHR43519">
    <property type="entry name" value="ATP-DEPENDENT RNA HELICASE HRPB"/>
    <property type="match status" value="1"/>
</dbReference>
<dbReference type="InterPro" id="IPR001650">
    <property type="entry name" value="Helicase_C-like"/>
</dbReference>
<evidence type="ECO:0000256" key="1">
    <source>
        <dbReference type="ARBA" id="ARBA00022741"/>
    </source>
</evidence>
<dbReference type="GO" id="GO:0004386">
    <property type="term" value="F:helicase activity"/>
    <property type="evidence" value="ECO:0007669"/>
    <property type="project" value="UniProtKB-KW"/>
</dbReference>
<evidence type="ECO:0000256" key="2">
    <source>
        <dbReference type="ARBA" id="ARBA00022801"/>
    </source>
</evidence>
<gene>
    <name evidence="8" type="ORF">IRY30_00090</name>
</gene>
<evidence type="ECO:0000256" key="5">
    <source>
        <dbReference type="SAM" id="MobiDB-lite"/>
    </source>
</evidence>
<protein>
    <submittedName>
        <fullName evidence="8">ATP-dependent RNA helicase</fullName>
    </submittedName>
</protein>
<dbReference type="Pfam" id="PF00271">
    <property type="entry name" value="Helicase_C"/>
    <property type="match status" value="1"/>
</dbReference>
<keyword evidence="3 8" id="KW-0347">Helicase</keyword>
<reference evidence="8 9" key="1">
    <citation type="submission" date="2020-10" db="EMBL/GenBank/DDBJ databases">
        <title>Novel species in genus Corynebacterium.</title>
        <authorList>
            <person name="Zhang G."/>
        </authorList>
    </citation>
    <scope>NUCLEOTIDE SEQUENCE [LARGE SCALE GENOMIC DNA]</scope>
    <source>
        <strain evidence="8 9">DSM 45110</strain>
    </source>
</reference>
<name>A0ABR9ZGF3_9CORY</name>
<dbReference type="PROSITE" id="PS00690">
    <property type="entry name" value="DEAH_ATP_HELICASE"/>
    <property type="match status" value="1"/>
</dbReference>
<feature type="domain" description="Helicase C-terminal" evidence="7">
    <location>
        <begin position="233"/>
        <end position="409"/>
    </location>
</feature>
<evidence type="ECO:0000259" key="7">
    <source>
        <dbReference type="PROSITE" id="PS51194"/>
    </source>
</evidence>
<dbReference type="InterPro" id="IPR011545">
    <property type="entry name" value="DEAD/DEAH_box_helicase_dom"/>
</dbReference>
<organism evidence="8 9">
    <name type="scientific">Corynebacterium suicordis DSM 45110</name>
    <dbReference type="NCBI Taxonomy" id="1121369"/>
    <lineage>
        <taxon>Bacteria</taxon>
        <taxon>Bacillati</taxon>
        <taxon>Actinomycetota</taxon>
        <taxon>Actinomycetes</taxon>
        <taxon>Mycobacteriales</taxon>
        <taxon>Corynebacteriaceae</taxon>
        <taxon>Corynebacterium</taxon>
    </lineage>
</organism>
<keyword evidence="4" id="KW-0067">ATP-binding</keyword>
<evidence type="ECO:0000313" key="9">
    <source>
        <dbReference type="Proteomes" id="UP000635902"/>
    </source>
</evidence>
<dbReference type="InterPro" id="IPR010225">
    <property type="entry name" value="HrpB"/>
</dbReference>
<keyword evidence="9" id="KW-1185">Reference proteome</keyword>
<dbReference type="PANTHER" id="PTHR43519:SF1">
    <property type="entry name" value="ATP-DEPENDENT RNA HELICASE HRPB"/>
    <property type="match status" value="1"/>
</dbReference>
<dbReference type="InterPro" id="IPR014001">
    <property type="entry name" value="Helicase_ATP-bd"/>
</dbReference>
<dbReference type="InterPro" id="IPR027417">
    <property type="entry name" value="P-loop_NTPase"/>
</dbReference>
<dbReference type="PROSITE" id="PS51192">
    <property type="entry name" value="HELICASE_ATP_BIND_1"/>
    <property type="match status" value="1"/>
</dbReference>
<dbReference type="InterPro" id="IPR002464">
    <property type="entry name" value="DNA/RNA_helicase_DEAH_CS"/>
</dbReference>
<dbReference type="RefSeq" id="WP_194555400.1">
    <property type="nucleotide sequence ID" value="NZ_JADKMY010000001.1"/>
</dbReference>
<dbReference type="SUPFAM" id="SSF52540">
    <property type="entry name" value="P-loop containing nucleoside triphosphate hydrolases"/>
    <property type="match status" value="1"/>
</dbReference>
<dbReference type="SMART" id="SM00490">
    <property type="entry name" value="HELICc"/>
    <property type="match status" value="1"/>
</dbReference>
<accession>A0ABR9ZGF3</accession>
<keyword evidence="1" id="KW-0547">Nucleotide-binding</keyword>
<evidence type="ECO:0000259" key="6">
    <source>
        <dbReference type="PROSITE" id="PS51192"/>
    </source>
</evidence>
<dbReference type="PIRSF" id="PIRSF005496">
    <property type="entry name" value="ATP_hel_hrpB"/>
    <property type="match status" value="1"/>
</dbReference>
<dbReference type="InterPro" id="IPR013689">
    <property type="entry name" value="RNA_helicase_ATP-dep_HrpB_C"/>
</dbReference>
<evidence type="ECO:0000256" key="4">
    <source>
        <dbReference type="ARBA" id="ARBA00022840"/>
    </source>
</evidence>
<dbReference type="Gene3D" id="3.40.50.300">
    <property type="entry name" value="P-loop containing nucleotide triphosphate hydrolases"/>
    <property type="match status" value="2"/>
</dbReference>
<dbReference type="Proteomes" id="UP000635902">
    <property type="component" value="Unassembled WGS sequence"/>
</dbReference>
<keyword evidence="2" id="KW-0378">Hydrolase</keyword>
<dbReference type="CDD" id="cd18791">
    <property type="entry name" value="SF2_C_RHA"/>
    <property type="match status" value="1"/>
</dbReference>
<evidence type="ECO:0000313" key="8">
    <source>
        <dbReference type="EMBL" id="MBF4552485.1"/>
    </source>
</evidence>
<comment type="caution">
    <text evidence="8">The sequence shown here is derived from an EMBL/GenBank/DDBJ whole genome shotgun (WGS) entry which is preliminary data.</text>
</comment>
<feature type="compositionally biased region" description="Polar residues" evidence="5">
    <location>
        <begin position="344"/>
        <end position="360"/>
    </location>
</feature>